<reference evidence="3" key="1">
    <citation type="journal article" date="2019" name="Int. J. Syst. Evol. Microbiol.">
        <title>The Global Catalogue of Microorganisms (GCM) 10K type strain sequencing project: providing services to taxonomists for standard genome sequencing and annotation.</title>
        <authorList>
            <consortium name="The Broad Institute Genomics Platform"/>
            <consortium name="The Broad Institute Genome Sequencing Center for Infectious Disease"/>
            <person name="Wu L."/>
            <person name="Ma J."/>
        </authorList>
    </citation>
    <scope>NUCLEOTIDE SEQUENCE [LARGE SCALE GENOMIC DNA]</scope>
    <source>
        <strain evidence="3">CGMCC 4.1437</strain>
    </source>
</reference>
<dbReference type="CDD" id="cd04082">
    <property type="entry name" value="CBM35_pectate_lyase-like"/>
    <property type="match status" value="1"/>
</dbReference>
<protein>
    <submittedName>
        <fullName evidence="2">Carbohydrate-binding protein</fullName>
    </submittedName>
</protein>
<evidence type="ECO:0000313" key="2">
    <source>
        <dbReference type="EMBL" id="MFC5664844.1"/>
    </source>
</evidence>
<dbReference type="Proteomes" id="UP001595975">
    <property type="component" value="Unassembled WGS sequence"/>
</dbReference>
<feature type="domain" description="CBM6" evidence="1">
    <location>
        <begin position="12"/>
        <end position="136"/>
    </location>
</feature>
<evidence type="ECO:0000313" key="3">
    <source>
        <dbReference type="Proteomes" id="UP001595975"/>
    </source>
</evidence>
<dbReference type="RefSeq" id="WP_380226596.1">
    <property type="nucleotide sequence ID" value="NZ_JBHSOF010000021.1"/>
</dbReference>
<sequence>MRGYQLVSGPTGVYRVDEARISRGSVDTDHAGHSGAGFVNLENTPGSYAEWTIQAGAASTASLDLRHANGTAAARPMDITVNGTRIAAGHPFPPTANWDTWATTTLPVSLKAGANTVRLTSTTADGGPNLDRIAVR</sequence>
<gene>
    <name evidence="2" type="ORF">ACFP3U_17860</name>
</gene>
<accession>A0ABW0X6T9</accession>
<dbReference type="Pfam" id="PF03422">
    <property type="entry name" value="CBM_6"/>
    <property type="match status" value="1"/>
</dbReference>
<name>A0ABW0X6T9_9ACTN</name>
<evidence type="ECO:0000259" key="1">
    <source>
        <dbReference type="PROSITE" id="PS51175"/>
    </source>
</evidence>
<organism evidence="2 3">
    <name type="scientific">Kitasatospora misakiensis</name>
    <dbReference type="NCBI Taxonomy" id="67330"/>
    <lineage>
        <taxon>Bacteria</taxon>
        <taxon>Bacillati</taxon>
        <taxon>Actinomycetota</taxon>
        <taxon>Actinomycetes</taxon>
        <taxon>Kitasatosporales</taxon>
        <taxon>Streptomycetaceae</taxon>
        <taxon>Kitasatospora</taxon>
    </lineage>
</organism>
<comment type="caution">
    <text evidence="2">The sequence shown here is derived from an EMBL/GenBank/DDBJ whole genome shotgun (WGS) entry which is preliminary data.</text>
</comment>
<dbReference type="EMBL" id="JBHSOF010000021">
    <property type="protein sequence ID" value="MFC5664844.1"/>
    <property type="molecule type" value="Genomic_DNA"/>
</dbReference>
<keyword evidence="3" id="KW-1185">Reference proteome</keyword>
<proteinExistence type="predicted"/>
<dbReference type="InterPro" id="IPR008979">
    <property type="entry name" value="Galactose-bd-like_sf"/>
</dbReference>
<dbReference type="SUPFAM" id="SSF49785">
    <property type="entry name" value="Galactose-binding domain-like"/>
    <property type="match status" value="1"/>
</dbReference>
<dbReference type="PROSITE" id="PS51175">
    <property type="entry name" value="CBM6"/>
    <property type="match status" value="1"/>
</dbReference>
<dbReference type="InterPro" id="IPR005084">
    <property type="entry name" value="CBM6"/>
</dbReference>
<dbReference type="Gene3D" id="2.60.120.260">
    <property type="entry name" value="Galactose-binding domain-like"/>
    <property type="match status" value="1"/>
</dbReference>